<feature type="domain" description="CENP-V/GFA" evidence="5">
    <location>
        <begin position="4"/>
        <end position="120"/>
    </location>
</feature>
<keyword evidence="4" id="KW-0456">Lyase</keyword>
<protein>
    <submittedName>
        <fullName evidence="6">GFA family protein</fullName>
    </submittedName>
</protein>
<evidence type="ECO:0000256" key="2">
    <source>
        <dbReference type="ARBA" id="ARBA00022723"/>
    </source>
</evidence>
<proteinExistence type="inferred from homology"/>
<dbReference type="Proteomes" id="UP001595478">
    <property type="component" value="Unassembled WGS sequence"/>
</dbReference>
<evidence type="ECO:0000256" key="3">
    <source>
        <dbReference type="ARBA" id="ARBA00022833"/>
    </source>
</evidence>
<reference evidence="7" key="1">
    <citation type="journal article" date="2019" name="Int. J. Syst. Evol. Microbiol.">
        <title>The Global Catalogue of Microorganisms (GCM) 10K type strain sequencing project: providing services to taxonomists for standard genome sequencing and annotation.</title>
        <authorList>
            <consortium name="The Broad Institute Genomics Platform"/>
            <consortium name="The Broad Institute Genome Sequencing Center for Infectious Disease"/>
            <person name="Wu L."/>
            <person name="Ma J."/>
        </authorList>
    </citation>
    <scope>NUCLEOTIDE SEQUENCE [LARGE SCALE GENOMIC DNA]</scope>
    <source>
        <strain evidence="7">KCTC 52473</strain>
    </source>
</reference>
<keyword evidence="3" id="KW-0862">Zinc</keyword>
<dbReference type="InterPro" id="IPR006913">
    <property type="entry name" value="CENP-V/GFA"/>
</dbReference>
<evidence type="ECO:0000313" key="6">
    <source>
        <dbReference type="EMBL" id="MFC3120284.1"/>
    </source>
</evidence>
<dbReference type="PANTHER" id="PTHR33337:SF40">
    <property type="entry name" value="CENP-V_GFA DOMAIN-CONTAINING PROTEIN-RELATED"/>
    <property type="match status" value="1"/>
</dbReference>
<dbReference type="Pfam" id="PF04828">
    <property type="entry name" value="GFA"/>
    <property type="match status" value="1"/>
</dbReference>
<comment type="caution">
    <text evidence="6">The sequence shown here is derived from an EMBL/GenBank/DDBJ whole genome shotgun (WGS) entry which is preliminary data.</text>
</comment>
<name>A0ABV7FJ35_9ALTE</name>
<dbReference type="InterPro" id="IPR011057">
    <property type="entry name" value="Mss4-like_sf"/>
</dbReference>
<comment type="similarity">
    <text evidence="1">Belongs to the Gfa family.</text>
</comment>
<evidence type="ECO:0000259" key="5">
    <source>
        <dbReference type="PROSITE" id="PS51891"/>
    </source>
</evidence>
<evidence type="ECO:0000256" key="1">
    <source>
        <dbReference type="ARBA" id="ARBA00005495"/>
    </source>
</evidence>
<keyword evidence="7" id="KW-1185">Reference proteome</keyword>
<organism evidence="6 7">
    <name type="scientific">Agaribacter flavus</name>
    <dbReference type="NCBI Taxonomy" id="1902781"/>
    <lineage>
        <taxon>Bacteria</taxon>
        <taxon>Pseudomonadati</taxon>
        <taxon>Pseudomonadota</taxon>
        <taxon>Gammaproteobacteria</taxon>
        <taxon>Alteromonadales</taxon>
        <taxon>Alteromonadaceae</taxon>
        <taxon>Agaribacter</taxon>
    </lineage>
</organism>
<accession>A0ABV7FJ35</accession>
<dbReference type="RefSeq" id="WP_376918423.1">
    <property type="nucleotide sequence ID" value="NZ_JBHRSW010000004.1"/>
</dbReference>
<evidence type="ECO:0000313" key="7">
    <source>
        <dbReference type="Proteomes" id="UP001595478"/>
    </source>
</evidence>
<dbReference type="Gene3D" id="3.90.1590.10">
    <property type="entry name" value="glutathione-dependent formaldehyde- activating enzyme (gfa)"/>
    <property type="match status" value="1"/>
</dbReference>
<keyword evidence="2" id="KW-0479">Metal-binding</keyword>
<dbReference type="EMBL" id="JBHRSW010000004">
    <property type="protein sequence ID" value="MFC3120284.1"/>
    <property type="molecule type" value="Genomic_DNA"/>
</dbReference>
<gene>
    <name evidence="6" type="ORF">ACFOHL_01480</name>
</gene>
<dbReference type="SUPFAM" id="SSF51316">
    <property type="entry name" value="Mss4-like"/>
    <property type="match status" value="1"/>
</dbReference>
<evidence type="ECO:0000256" key="4">
    <source>
        <dbReference type="ARBA" id="ARBA00023239"/>
    </source>
</evidence>
<dbReference type="PROSITE" id="PS51891">
    <property type="entry name" value="CENP_V_GFA"/>
    <property type="match status" value="1"/>
</dbReference>
<dbReference type="PANTHER" id="PTHR33337">
    <property type="entry name" value="GFA DOMAIN-CONTAINING PROTEIN"/>
    <property type="match status" value="1"/>
</dbReference>
<sequence>METQIGSCHCGDIEFCFVHKPINSIFCYCKDCQALTGADKWFGLWIPKDNFTFTKGTPLLYSRVGDSGKAVNYHFCDSCSTVLCAEVTAGNFYSVAATSLKKNTYTPKMSIYAASAPPWAIFPENVPKFDTLPPWK</sequence>